<name>A0A0G1HXC5_9BACT</name>
<gene>
    <name evidence="2" type="ORF">UW44_C0008G0093</name>
</gene>
<reference evidence="2 3" key="1">
    <citation type="journal article" date="2015" name="Nature">
        <title>rRNA introns, odd ribosomes, and small enigmatic genomes across a large radiation of phyla.</title>
        <authorList>
            <person name="Brown C.T."/>
            <person name="Hug L.A."/>
            <person name="Thomas B.C."/>
            <person name="Sharon I."/>
            <person name="Castelle C.J."/>
            <person name="Singh A."/>
            <person name="Wilkins M.J."/>
            <person name="Williams K.H."/>
            <person name="Banfield J.F."/>
        </authorList>
    </citation>
    <scope>NUCLEOTIDE SEQUENCE [LARGE SCALE GENOMIC DNA]</scope>
</reference>
<keyword evidence="1" id="KW-1133">Transmembrane helix</keyword>
<keyword evidence="1" id="KW-0812">Transmembrane</keyword>
<dbReference type="STRING" id="1618387.UW44_C0008G0093"/>
<sequence length="63" mass="7274">MLNLIGNLFSFAIFLIIVFVGYNLYYDNVFPSASNSVRDLWAKAKQSDAWKKAQDLLAKYFPH</sequence>
<comment type="caution">
    <text evidence="2">The sequence shown here is derived from an EMBL/GenBank/DDBJ whole genome shotgun (WGS) entry which is preliminary data.</text>
</comment>
<protein>
    <submittedName>
        <fullName evidence="2">Uncharacterized protein</fullName>
    </submittedName>
</protein>
<organism evidence="2 3">
    <name type="scientific">Candidatus Collierbacteria bacterium GW2011_GWB2_44_22</name>
    <dbReference type="NCBI Taxonomy" id="1618387"/>
    <lineage>
        <taxon>Bacteria</taxon>
        <taxon>Candidatus Collieribacteriota</taxon>
    </lineage>
</organism>
<keyword evidence="1" id="KW-0472">Membrane</keyword>
<dbReference type="Proteomes" id="UP000034006">
    <property type="component" value="Unassembled WGS sequence"/>
</dbReference>
<accession>A0A0G1HXC5</accession>
<dbReference type="EMBL" id="LCIH01000008">
    <property type="protein sequence ID" value="KKT51771.1"/>
    <property type="molecule type" value="Genomic_DNA"/>
</dbReference>
<evidence type="ECO:0000313" key="2">
    <source>
        <dbReference type="EMBL" id="KKT51771.1"/>
    </source>
</evidence>
<feature type="transmembrane region" description="Helical" evidence="1">
    <location>
        <begin position="6"/>
        <end position="25"/>
    </location>
</feature>
<proteinExistence type="predicted"/>
<evidence type="ECO:0000256" key="1">
    <source>
        <dbReference type="SAM" id="Phobius"/>
    </source>
</evidence>
<evidence type="ECO:0000313" key="3">
    <source>
        <dbReference type="Proteomes" id="UP000034006"/>
    </source>
</evidence>
<dbReference type="AlphaFoldDB" id="A0A0G1HXC5"/>